<organism evidence="10 11">
    <name type="scientific">Sphingobacterium faecale</name>
    <dbReference type="NCBI Taxonomy" id="2803775"/>
    <lineage>
        <taxon>Bacteria</taxon>
        <taxon>Pseudomonadati</taxon>
        <taxon>Bacteroidota</taxon>
        <taxon>Sphingobacteriia</taxon>
        <taxon>Sphingobacteriales</taxon>
        <taxon>Sphingobacteriaceae</taxon>
        <taxon>Sphingobacterium</taxon>
    </lineage>
</organism>
<evidence type="ECO:0000313" key="10">
    <source>
        <dbReference type="EMBL" id="MBL1409920.1"/>
    </source>
</evidence>
<dbReference type="InterPro" id="IPR045324">
    <property type="entry name" value="Small_multidrug_res"/>
</dbReference>
<evidence type="ECO:0000256" key="6">
    <source>
        <dbReference type="ARBA" id="ARBA00023136"/>
    </source>
</evidence>
<dbReference type="PANTHER" id="PTHR30561">
    <property type="entry name" value="SMR FAMILY PROTON-DEPENDENT DRUG EFFLUX TRANSPORTER SUGE"/>
    <property type="match status" value="1"/>
</dbReference>
<evidence type="ECO:0000256" key="1">
    <source>
        <dbReference type="ARBA" id="ARBA00004651"/>
    </source>
</evidence>
<keyword evidence="3" id="KW-1003">Cell membrane</keyword>
<evidence type="ECO:0000256" key="4">
    <source>
        <dbReference type="ARBA" id="ARBA00022692"/>
    </source>
</evidence>
<dbReference type="SUPFAM" id="SSF103481">
    <property type="entry name" value="Multidrug resistance efflux transporter EmrE"/>
    <property type="match status" value="1"/>
</dbReference>
<comment type="subcellular location">
    <subcellularLocation>
        <location evidence="1 8">Cell membrane</location>
        <topology evidence="1 8">Multi-pass membrane protein</topology>
    </subcellularLocation>
</comment>
<keyword evidence="6 9" id="KW-0472">Membrane</keyword>
<proteinExistence type="inferred from homology"/>
<name>A0ABS1R5X8_9SPHI</name>
<gene>
    <name evidence="10" type="ORF">JKG61_14270</name>
</gene>
<feature type="transmembrane region" description="Helical" evidence="9">
    <location>
        <begin position="58"/>
        <end position="79"/>
    </location>
</feature>
<dbReference type="RefSeq" id="WP_202103634.1">
    <property type="nucleotide sequence ID" value="NZ_JAERTY010000008.1"/>
</dbReference>
<dbReference type="PANTHER" id="PTHR30561:SF1">
    <property type="entry name" value="MULTIDRUG TRANSPORTER EMRE"/>
    <property type="match status" value="1"/>
</dbReference>
<dbReference type="Pfam" id="PF00893">
    <property type="entry name" value="Multi_Drug_Res"/>
    <property type="match status" value="1"/>
</dbReference>
<accession>A0ABS1R5X8</accession>
<evidence type="ECO:0000256" key="7">
    <source>
        <dbReference type="ARBA" id="ARBA00038032"/>
    </source>
</evidence>
<feature type="transmembrane region" description="Helical" evidence="9">
    <location>
        <begin position="85"/>
        <end position="104"/>
    </location>
</feature>
<evidence type="ECO:0000313" key="11">
    <source>
        <dbReference type="Proteomes" id="UP000625283"/>
    </source>
</evidence>
<protein>
    <submittedName>
        <fullName evidence="10">QacE family quaternary ammonium compound efflux SMR transporter</fullName>
    </submittedName>
</protein>
<dbReference type="InterPro" id="IPR000390">
    <property type="entry name" value="Small_drug/metabolite_transptr"/>
</dbReference>
<dbReference type="EMBL" id="JAERTY010000008">
    <property type="protein sequence ID" value="MBL1409920.1"/>
    <property type="molecule type" value="Genomic_DNA"/>
</dbReference>
<dbReference type="Gene3D" id="1.10.3730.20">
    <property type="match status" value="1"/>
</dbReference>
<comment type="similarity">
    <text evidence="7 8">Belongs to the drug/metabolite transporter (DMT) superfamily. Small multidrug resistance (SMR) (TC 2.A.7.1) family.</text>
</comment>
<keyword evidence="2" id="KW-0813">Transport</keyword>
<evidence type="ECO:0000256" key="8">
    <source>
        <dbReference type="RuleBase" id="RU003942"/>
    </source>
</evidence>
<keyword evidence="5 9" id="KW-1133">Transmembrane helix</keyword>
<keyword evidence="4 8" id="KW-0812">Transmembrane</keyword>
<dbReference type="InterPro" id="IPR037185">
    <property type="entry name" value="EmrE-like"/>
</dbReference>
<keyword evidence="11" id="KW-1185">Reference proteome</keyword>
<evidence type="ECO:0000256" key="2">
    <source>
        <dbReference type="ARBA" id="ARBA00022448"/>
    </source>
</evidence>
<comment type="caution">
    <text evidence="10">The sequence shown here is derived from an EMBL/GenBank/DDBJ whole genome shotgun (WGS) entry which is preliminary data.</text>
</comment>
<reference evidence="10 11" key="1">
    <citation type="submission" date="2021-01" db="EMBL/GenBank/DDBJ databases">
        <title>C459-1 draft genome sequence.</title>
        <authorList>
            <person name="Zhang X.-F."/>
        </authorList>
    </citation>
    <scope>NUCLEOTIDE SEQUENCE [LARGE SCALE GENOMIC DNA]</scope>
    <source>
        <strain evidence="11">C459-1</strain>
    </source>
</reference>
<evidence type="ECO:0000256" key="3">
    <source>
        <dbReference type="ARBA" id="ARBA00022475"/>
    </source>
</evidence>
<evidence type="ECO:0000256" key="5">
    <source>
        <dbReference type="ARBA" id="ARBA00022989"/>
    </source>
</evidence>
<feature type="transmembrane region" description="Helical" evidence="9">
    <location>
        <begin position="29"/>
        <end position="46"/>
    </location>
</feature>
<dbReference type="Proteomes" id="UP000625283">
    <property type="component" value="Unassembled WGS sequence"/>
</dbReference>
<evidence type="ECO:0000256" key="9">
    <source>
        <dbReference type="SAM" id="Phobius"/>
    </source>
</evidence>
<sequence>MKYLFLLGAIISELIGAIATRQSNGFTKLIPSCIAVFGVVGAYYLLSLSLKGGLSIGVAYGIWAALGISILAIIGVFFFKENLTFLQIVGIGFIIIGVLALELGKIS</sequence>